<dbReference type="AlphaFoldDB" id="A0A3N4I767"/>
<keyword evidence="2" id="KW-1185">Reference proteome</keyword>
<dbReference type="OrthoDB" id="1744869at2759"/>
<protein>
    <submittedName>
        <fullName evidence="1">Uncharacterized protein</fullName>
    </submittedName>
</protein>
<sequence length="419" mass="44915">MLFSRSLTRSLRSLPLHRLSLAASRTYITLCTTTNPQSPLPVLPNAPASTPPKSIIFLATPQFSTLLPSIHQSLTTVGIPPTTSFLAAIVDAIPTSTHGTTSRYGYTWLLTSHPLEITPSPLPHTLELLDPSSPQTLSFSLANTIFTTGNFSESYYSHTPITPDEITGWSVVLPAALTAKSRTHLPLIPLTQPRKITASAGNILRQLNSEPASAELEVAVHAYLKAHPNAPKPEIFARIATNEEILSDGADLGKKYDIFNPKHGAVRRVLSGGGGWGQKSGLLAIDPQQDSDVERYARDFEEGFLGLKDPSGNSGIVGKGKWVRFYLVGEPEATPVEKEVEKAEEEVLEGEVRLGCVDKEEDAFTGTVPMGVKEEVLEGVWGAGSESGVLVTGMGSGKSRRLDVPGGWVGLGGKKPVKL</sequence>
<dbReference type="EMBL" id="ML119675">
    <property type="protein sequence ID" value="RPA81932.1"/>
    <property type="molecule type" value="Genomic_DNA"/>
</dbReference>
<accession>A0A3N4I767</accession>
<evidence type="ECO:0000313" key="1">
    <source>
        <dbReference type="EMBL" id="RPA81932.1"/>
    </source>
</evidence>
<reference evidence="1 2" key="1">
    <citation type="journal article" date="2018" name="Nat. Ecol. Evol.">
        <title>Pezizomycetes genomes reveal the molecular basis of ectomycorrhizal truffle lifestyle.</title>
        <authorList>
            <person name="Murat C."/>
            <person name="Payen T."/>
            <person name="Noel B."/>
            <person name="Kuo A."/>
            <person name="Morin E."/>
            <person name="Chen J."/>
            <person name="Kohler A."/>
            <person name="Krizsan K."/>
            <person name="Balestrini R."/>
            <person name="Da Silva C."/>
            <person name="Montanini B."/>
            <person name="Hainaut M."/>
            <person name="Levati E."/>
            <person name="Barry K.W."/>
            <person name="Belfiori B."/>
            <person name="Cichocki N."/>
            <person name="Clum A."/>
            <person name="Dockter R.B."/>
            <person name="Fauchery L."/>
            <person name="Guy J."/>
            <person name="Iotti M."/>
            <person name="Le Tacon F."/>
            <person name="Lindquist E.A."/>
            <person name="Lipzen A."/>
            <person name="Malagnac F."/>
            <person name="Mello A."/>
            <person name="Molinier V."/>
            <person name="Miyauchi S."/>
            <person name="Poulain J."/>
            <person name="Riccioni C."/>
            <person name="Rubini A."/>
            <person name="Sitrit Y."/>
            <person name="Splivallo R."/>
            <person name="Traeger S."/>
            <person name="Wang M."/>
            <person name="Zifcakova L."/>
            <person name="Wipf D."/>
            <person name="Zambonelli A."/>
            <person name="Paolocci F."/>
            <person name="Nowrousian M."/>
            <person name="Ottonello S."/>
            <person name="Baldrian P."/>
            <person name="Spatafora J.W."/>
            <person name="Henrissat B."/>
            <person name="Nagy L.G."/>
            <person name="Aury J.M."/>
            <person name="Wincker P."/>
            <person name="Grigoriev I.V."/>
            <person name="Bonfante P."/>
            <person name="Martin F.M."/>
        </authorList>
    </citation>
    <scope>NUCLEOTIDE SEQUENCE [LARGE SCALE GENOMIC DNA]</scope>
    <source>
        <strain evidence="1 2">RN42</strain>
    </source>
</reference>
<gene>
    <name evidence="1" type="ORF">BJ508DRAFT_361550</name>
</gene>
<dbReference type="STRING" id="1160509.A0A3N4I767"/>
<dbReference type="Proteomes" id="UP000275078">
    <property type="component" value="Unassembled WGS sequence"/>
</dbReference>
<name>A0A3N4I767_ASCIM</name>
<evidence type="ECO:0000313" key="2">
    <source>
        <dbReference type="Proteomes" id="UP000275078"/>
    </source>
</evidence>
<proteinExistence type="predicted"/>
<organism evidence="1 2">
    <name type="scientific">Ascobolus immersus RN42</name>
    <dbReference type="NCBI Taxonomy" id="1160509"/>
    <lineage>
        <taxon>Eukaryota</taxon>
        <taxon>Fungi</taxon>
        <taxon>Dikarya</taxon>
        <taxon>Ascomycota</taxon>
        <taxon>Pezizomycotina</taxon>
        <taxon>Pezizomycetes</taxon>
        <taxon>Pezizales</taxon>
        <taxon>Ascobolaceae</taxon>
        <taxon>Ascobolus</taxon>
    </lineage>
</organism>